<dbReference type="RefSeq" id="WP_308350923.1">
    <property type="nucleotide sequence ID" value="NZ_CP129971.1"/>
</dbReference>
<evidence type="ECO:0000256" key="1">
    <source>
        <dbReference type="ARBA" id="ARBA00022729"/>
    </source>
</evidence>
<dbReference type="InterPro" id="IPR026341">
    <property type="entry name" value="T9SS_type_B"/>
</dbReference>
<sequence>MRKSFIFFLVLSLFSGLVNGQNFSEVGSTGLPAIGNSQIEWADFNNDGFKDVLILGTDNSGDIVFELYSNNGDDTFSASGLPIGALKNSSFIIDDFNDDNQLDIFYTGKDDSENIKNYLLINDGSGFTVLNDVIGQYYRARILALDVNLDGQVDLVINGYNESNSIKQSVWIQDDLTFTKSADYSLPDIALGSLVAADFNNDGIIDFLTSGENSNAQFETHIYLINTNGSLTEKIFSPISDLLINEIKALDFTGDGLTDLMFYGLDGAFNSIQKWYQQNGSSYNEINNVIDVESSASIDMLDIDNDGDQDFAVSGLNSSGNYTTQIYGNDGAGNFTLNAETLTGVANGSIHIVDFNNDSKNDLYVSGYSDVDPDNAIINYLSENSVASTNSSPSIPINPTSLISGKEVEFSWDPSTDDLSASAEIKYAITLGSSTGNYDLMSPLSLNNGVNPLMTEVFLSTQNQFYLQNLDEGEYFWKVRAIDAGSKSSAFSSEESFIICDSPDLGVDQQICYDDVINLSAGTPSDIIKWYSKNDGLLQNGGNDFSISLQTNDTIIVKVEKKPLGCIVYDTVNVEVIPLPVSSLPADTSACYGSNILLEVSIDFDEVNWYRKDEGLIESNSKFIEIELFDNDTIIAELINDEGCIGKDTVLLFTDDLPNKIATRNFSLCFGDTLSYTLPNNYDSIRWESDQLGLITSNTNEINYLFNENDTLLITKVNDKGCSVTDTVAVTINPLPTIGLLSEKRVCEGEITEISIDGTWDSIEWRSANNGLIDVNVNSIEFLVTADDSIFVSVEDSFGCVNSDTLLLIKKDLPLFDLGNDTTLCTFESILLETSSGFSKVEWESVKLGIIEEEDWFLNYEVLQTDTLIATAFAFNGCTYTDSIIVNAINLPQFSLGNDQSICIGDSVNISLDGSPDSVNWYMDGALLDKHNNTIQLLPKSSTTIVSEFFNSNKCVNTDTLLVTIKTLPNLNLADTINVCEGEMTTISIDENFQSIQWYSENEGLIASDQIEISMEIKQSDLIWVEVEDTNTCFNSDSIRVIKNDLPEFSLGPDQQICEGNIVQLEIDNPADSINWFNNLGEQLLDTSAILNFEVNQNQTWWAEQWNASSCVFSDTVQITNIPLPDFDAGDSILICEEAEVQLNTEGINDNWTFAWSPAAFLSDASIANPIANPEEDTWFFLEVQNAEGCVYTDSVFVGLDQPLILDAGEDRTICLDDFTELGGAPTADGSNFTYQYEWSPAESLDDPNVANPIANPSETTTFQLIAWAGNCKADTAEVTVSVQFPPEITLTADTTIGAGDAIQVLASGGSFYQWKPERGLSDATIANPIASPSRTTSYTVEVLDSLGCISEKEMTIFVENQLFIPNLFTPNNDGQNDFFKVYGAGIKQIEFKVFTRGGKLLYSTNSVEEAYGEGWDGKYNGNPVESGVYVWSIKGEYFDERPLSFNGQQSGVINLMR</sequence>
<reference evidence="3 4" key="1">
    <citation type="submission" date="2023-08" db="EMBL/GenBank/DDBJ databases">
        <title>Comparative genomics and taxonomic characterization of three novel marine species of genus Marivirga.</title>
        <authorList>
            <person name="Muhammad N."/>
            <person name="Kim S.-G."/>
        </authorList>
    </citation>
    <scope>NUCLEOTIDE SEQUENCE [LARGE SCALE GENOMIC DNA]</scope>
    <source>
        <strain evidence="3 4">BDSF4-3</strain>
    </source>
</reference>
<dbReference type="InterPro" id="IPR028994">
    <property type="entry name" value="Integrin_alpha_N"/>
</dbReference>
<feature type="chain" id="PRO_5041228200" evidence="2">
    <location>
        <begin position="21"/>
        <end position="1458"/>
    </location>
</feature>
<dbReference type="InterPro" id="IPR013783">
    <property type="entry name" value="Ig-like_fold"/>
</dbReference>
<dbReference type="Proteomes" id="UP001230496">
    <property type="component" value="Chromosome"/>
</dbReference>
<dbReference type="SUPFAM" id="SSF69318">
    <property type="entry name" value="Integrin alpha N-terminal domain"/>
    <property type="match status" value="1"/>
</dbReference>
<accession>A0AA51NC71</accession>
<keyword evidence="1 2" id="KW-0732">Signal</keyword>
<dbReference type="Pfam" id="PF13517">
    <property type="entry name" value="FG-GAP_3"/>
    <property type="match status" value="2"/>
</dbReference>
<keyword evidence="4" id="KW-1185">Reference proteome</keyword>
<name>A0AA51NC71_9BACT</name>
<dbReference type="KEGG" id="msaa:QYS49_34340"/>
<dbReference type="InterPro" id="IPR013517">
    <property type="entry name" value="FG-GAP"/>
</dbReference>
<evidence type="ECO:0000256" key="2">
    <source>
        <dbReference type="SAM" id="SignalP"/>
    </source>
</evidence>
<dbReference type="NCBIfam" id="TIGR04131">
    <property type="entry name" value="Bac_Flav_CTERM"/>
    <property type="match status" value="1"/>
</dbReference>
<dbReference type="Gene3D" id="2.130.10.130">
    <property type="entry name" value="Integrin alpha, N-terminal"/>
    <property type="match status" value="1"/>
</dbReference>
<dbReference type="Pfam" id="PF13585">
    <property type="entry name" value="CHU_C"/>
    <property type="match status" value="1"/>
</dbReference>
<dbReference type="PANTHER" id="PTHR46580">
    <property type="entry name" value="SENSOR KINASE-RELATED"/>
    <property type="match status" value="1"/>
</dbReference>
<proteinExistence type="predicted"/>
<protein>
    <submittedName>
        <fullName evidence="3">FG-GAP-like repeat-containing protein</fullName>
    </submittedName>
</protein>
<dbReference type="PANTHER" id="PTHR46580:SF2">
    <property type="entry name" value="MAM DOMAIN-CONTAINING PROTEIN"/>
    <property type="match status" value="1"/>
</dbReference>
<dbReference type="Gene3D" id="2.60.40.10">
    <property type="entry name" value="Immunoglobulins"/>
    <property type="match status" value="1"/>
</dbReference>
<gene>
    <name evidence="3" type="ORF">QYS49_34340</name>
</gene>
<feature type="signal peptide" evidence="2">
    <location>
        <begin position="1"/>
        <end position="20"/>
    </location>
</feature>
<evidence type="ECO:0000313" key="4">
    <source>
        <dbReference type="Proteomes" id="UP001230496"/>
    </source>
</evidence>
<dbReference type="EMBL" id="CP129971">
    <property type="protein sequence ID" value="WMN12697.1"/>
    <property type="molecule type" value="Genomic_DNA"/>
</dbReference>
<organism evidence="3 4">
    <name type="scientific">Marivirga salinarum</name>
    <dbReference type="NCBI Taxonomy" id="3059078"/>
    <lineage>
        <taxon>Bacteria</taxon>
        <taxon>Pseudomonadati</taxon>
        <taxon>Bacteroidota</taxon>
        <taxon>Cytophagia</taxon>
        <taxon>Cytophagales</taxon>
        <taxon>Marivirgaceae</taxon>
        <taxon>Marivirga</taxon>
    </lineage>
</organism>
<evidence type="ECO:0000313" key="3">
    <source>
        <dbReference type="EMBL" id="WMN12697.1"/>
    </source>
</evidence>